<proteinExistence type="predicted"/>
<protein>
    <submittedName>
        <fullName evidence="2">DUF4260 domain-containing protein</fullName>
    </submittedName>
</protein>
<keyword evidence="1" id="KW-0472">Membrane</keyword>
<dbReference type="Proteomes" id="UP001203284">
    <property type="component" value="Unassembled WGS sequence"/>
</dbReference>
<dbReference type="InterPro" id="IPR025356">
    <property type="entry name" value="DUF4260"/>
</dbReference>
<evidence type="ECO:0000256" key="1">
    <source>
        <dbReference type="SAM" id="Phobius"/>
    </source>
</evidence>
<feature type="transmembrane region" description="Helical" evidence="1">
    <location>
        <begin position="33"/>
        <end position="53"/>
    </location>
</feature>
<keyword evidence="1" id="KW-0812">Transmembrane</keyword>
<evidence type="ECO:0000313" key="3">
    <source>
        <dbReference type="Proteomes" id="UP001203284"/>
    </source>
</evidence>
<accession>A0ABT0DEC3</accession>
<dbReference type="EMBL" id="JALKCH010000010">
    <property type="protein sequence ID" value="MCK0198315.1"/>
    <property type="molecule type" value="Genomic_DNA"/>
</dbReference>
<gene>
    <name evidence="2" type="ORF">MWN34_15480</name>
</gene>
<comment type="caution">
    <text evidence="2">The sequence shown here is derived from an EMBL/GenBank/DDBJ whole genome shotgun (WGS) entry which is preliminary data.</text>
</comment>
<feature type="transmembrane region" description="Helical" evidence="1">
    <location>
        <begin position="65"/>
        <end position="93"/>
    </location>
</feature>
<organism evidence="2 3">
    <name type="scientific">Ancylobacter crimeensis</name>
    <dbReference type="NCBI Taxonomy" id="2579147"/>
    <lineage>
        <taxon>Bacteria</taxon>
        <taxon>Pseudomonadati</taxon>
        <taxon>Pseudomonadota</taxon>
        <taxon>Alphaproteobacteria</taxon>
        <taxon>Hyphomicrobiales</taxon>
        <taxon>Xanthobacteraceae</taxon>
        <taxon>Ancylobacter</taxon>
    </lineage>
</organism>
<sequence>MVSGAPRLLLRLEALGILLACLAAYHGLGASWWLFALLILAPDLGMAGYLAGARAGAIGYNATHTYLAPLVLGAAGLLWAVLPAQALALIWAAHIAGDRALGFGLKYPDRFGLTHLGLSSAGKRAASAAQNGDRAARPD</sequence>
<name>A0ABT0DEC3_9HYPH</name>
<keyword evidence="3" id="KW-1185">Reference proteome</keyword>
<keyword evidence="1" id="KW-1133">Transmembrane helix</keyword>
<reference evidence="2 3" key="1">
    <citation type="submission" date="2022-04" db="EMBL/GenBank/DDBJ databases">
        <authorList>
            <person name="Grouzdev D.S."/>
            <person name="Pantiukh K.S."/>
            <person name="Krutkina M.S."/>
        </authorList>
    </citation>
    <scope>NUCLEOTIDE SEQUENCE [LARGE SCALE GENOMIC DNA]</scope>
    <source>
        <strain evidence="2 3">6x-1</strain>
    </source>
</reference>
<dbReference type="Pfam" id="PF14079">
    <property type="entry name" value="DUF4260"/>
    <property type="match status" value="1"/>
</dbReference>
<evidence type="ECO:0000313" key="2">
    <source>
        <dbReference type="EMBL" id="MCK0198315.1"/>
    </source>
</evidence>